<comment type="caution">
    <text evidence="1">The sequence shown here is derived from an EMBL/GenBank/DDBJ whole genome shotgun (WGS) entry which is preliminary data.</text>
</comment>
<evidence type="ECO:0000313" key="1">
    <source>
        <dbReference type="EMBL" id="KUG06026.1"/>
    </source>
</evidence>
<evidence type="ECO:0000313" key="2">
    <source>
        <dbReference type="Proteomes" id="UP000054223"/>
    </source>
</evidence>
<dbReference type="EMBL" id="LNAL01000008">
    <property type="protein sequence ID" value="KUG06026.1"/>
    <property type="molecule type" value="Genomic_DNA"/>
</dbReference>
<organism evidence="1 2">
    <name type="scientific">Solirubrum puertoriconensis</name>
    <dbReference type="NCBI Taxonomy" id="1751427"/>
    <lineage>
        <taxon>Bacteria</taxon>
        <taxon>Pseudomonadati</taxon>
        <taxon>Bacteroidota</taxon>
        <taxon>Cytophagia</taxon>
        <taxon>Cytophagales</taxon>
    </lineage>
</organism>
<reference evidence="1 2" key="1">
    <citation type="submission" date="2015-11" db="EMBL/GenBank/DDBJ databases">
        <title>Solirubrum puertoriconensis gen. nov. an environmental bacteria isolated in Puerto Rico.</title>
        <authorList>
            <person name="Cuebas-Irizarry M.F."/>
            <person name="Montalvo-Rodriguez R."/>
        </authorList>
    </citation>
    <scope>NUCLEOTIDE SEQUENCE [LARGE SCALE GENOMIC DNA]</scope>
    <source>
        <strain evidence="1 2">MC1A</strain>
    </source>
</reference>
<dbReference type="AlphaFoldDB" id="A0A9X0HHL3"/>
<proteinExistence type="predicted"/>
<name>A0A9X0HHL3_SOLP1</name>
<gene>
    <name evidence="1" type="ORF">ASU33_01255</name>
</gene>
<dbReference type="Proteomes" id="UP000054223">
    <property type="component" value="Unassembled WGS sequence"/>
</dbReference>
<keyword evidence="2" id="KW-1185">Reference proteome</keyword>
<sequence>MGVTAINAQAQIPAGTVLVGGSVGYSRTSAEAEPVTPNTAGTESTTRSVSFRPQVGYFISDNLALGISGALNADKYEATEQDTRRYLEYSVGPFVRYYKMFGESQFGLVGTLGAGYRENWDKYKWYDPRFNYHGRGGYAEFTPSVVYFPVSKVGIEASFGNIGYSYFRNKQERPSNSQVERQQYSNKTFGANLSLRNFALGASLYLGR</sequence>
<protein>
    <recommendedName>
        <fullName evidence="3">Outer membrane protein beta-barrel domain-containing protein</fullName>
    </recommendedName>
</protein>
<evidence type="ECO:0008006" key="3">
    <source>
        <dbReference type="Google" id="ProtNLM"/>
    </source>
</evidence>
<accession>A0A9X0HHL3</accession>